<dbReference type="AlphaFoldDB" id="A0AAV2D0W0"/>
<sequence>MQSFVRMESSTIDNDDISTRIKRWYRGKPSSPWQWCTKIFIHAFSWTLWLERNSRIFKGEAASPKVTAFRIGCLIASWVSAAEKVDKHVAEAWVSTLKSRLISSTRRTPC</sequence>
<gene>
    <name evidence="1" type="ORF">LTRI10_LOCUS9125</name>
</gene>
<keyword evidence="2" id="KW-1185">Reference proteome</keyword>
<evidence type="ECO:0000313" key="2">
    <source>
        <dbReference type="Proteomes" id="UP001497516"/>
    </source>
</evidence>
<organism evidence="1 2">
    <name type="scientific">Linum trigynum</name>
    <dbReference type="NCBI Taxonomy" id="586398"/>
    <lineage>
        <taxon>Eukaryota</taxon>
        <taxon>Viridiplantae</taxon>
        <taxon>Streptophyta</taxon>
        <taxon>Embryophyta</taxon>
        <taxon>Tracheophyta</taxon>
        <taxon>Spermatophyta</taxon>
        <taxon>Magnoliopsida</taxon>
        <taxon>eudicotyledons</taxon>
        <taxon>Gunneridae</taxon>
        <taxon>Pentapetalae</taxon>
        <taxon>rosids</taxon>
        <taxon>fabids</taxon>
        <taxon>Malpighiales</taxon>
        <taxon>Linaceae</taxon>
        <taxon>Linum</taxon>
    </lineage>
</organism>
<name>A0AAV2D0W0_9ROSI</name>
<protein>
    <submittedName>
        <fullName evidence="1">Uncharacterized protein</fullName>
    </submittedName>
</protein>
<evidence type="ECO:0000313" key="1">
    <source>
        <dbReference type="EMBL" id="CAL1361763.1"/>
    </source>
</evidence>
<proteinExistence type="predicted"/>
<reference evidence="1 2" key="1">
    <citation type="submission" date="2024-04" db="EMBL/GenBank/DDBJ databases">
        <authorList>
            <person name="Fracassetti M."/>
        </authorList>
    </citation>
    <scope>NUCLEOTIDE SEQUENCE [LARGE SCALE GENOMIC DNA]</scope>
</reference>
<dbReference type="EMBL" id="OZ034814">
    <property type="protein sequence ID" value="CAL1361763.1"/>
    <property type="molecule type" value="Genomic_DNA"/>
</dbReference>
<dbReference type="Proteomes" id="UP001497516">
    <property type="component" value="Chromosome 10"/>
</dbReference>
<accession>A0AAV2D0W0</accession>